<evidence type="ECO:0000313" key="2">
    <source>
        <dbReference type="EMBL" id="MDI9857676.1"/>
    </source>
</evidence>
<comment type="caution">
    <text evidence="2">The sequence shown here is derived from an EMBL/GenBank/DDBJ whole genome shotgun (WGS) entry which is preliminary data.</text>
</comment>
<name>A0ABT6Y2A2_9BACT</name>
<evidence type="ECO:0000259" key="1">
    <source>
        <dbReference type="Pfam" id="PF13598"/>
    </source>
</evidence>
<protein>
    <submittedName>
        <fullName evidence="2">DUF4139 domain-containing protein</fullName>
    </submittedName>
</protein>
<evidence type="ECO:0000313" key="3">
    <source>
        <dbReference type="Proteomes" id="UP001236507"/>
    </source>
</evidence>
<keyword evidence="3" id="KW-1185">Reference proteome</keyword>
<sequence>MKNILAKFLQKTLKTALFTLFFCTCYSILAQKNKSQKLRPINKPDTLSLSVEENLRIKIRRDIKHHTKQVDDELIHEYRSIAIRVYNPWLKTLNIVVGETIPNIKDTDLIFEMEENSDATVDYNRNKLFWDFALKPKEAKTIVLSYRVHYPKGKTIIDIKNVFQIQTYKRKAF</sequence>
<dbReference type="Pfam" id="PF13598">
    <property type="entry name" value="DUF4139"/>
    <property type="match status" value="1"/>
</dbReference>
<feature type="domain" description="DUF4139" evidence="1">
    <location>
        <begin position="68"/>
        <end position="152"/>
    </location>
</feature>
<proteinExistence type="predicted"/>
<gene>
    <name evidence="2" type="ORF">QM524_00520</name>
</gene>
<dbReference type="Proteomes" id="UP001236507">
    <property type="component" value="Unassembled WGS sequence"/>
</dbReference>
<dbReference type="RefSeq" id="WP_283343004.1">
    <property type="nucleotide sequence ID" value="NZ_JASHIF010000002.1"/>
</dbReference>
<dbReference type="InterPro" id="IPR037291">
    <property type="entry name" value="DUF4139"/>
</dbReference>
<dbReference type="EMBL" id="JASHIF010000002">
    <property type="protein sequence ID" value="MDI9857676.1"/>
    <property type="molecule type" value="Genomic_DNA"/>
</dbReference>
<organism evidence="2 3">
    <name type="scientific">Flectobacillus roseus</name>
    <dbReference type="NCBI Taxonomy" id="502259"/>
    <lineage>
        <taxon>Bacteria</taxon>
        <taxon>Pseudomonadati</taxon>
        <taxon>Bacteroidota</taxon>
        <taxon>Cytophagia</taxon>
        <taxon>Cytophagales</taxon>
        <taxon>Flectobacillaceae</taxon>
        <taxon>Flectobacillus</taxon>
    </lineage>
</organism>
<reference evidence="2 3" key="1">
    <citation type="submission" date="2023-05" db="EMBL/GenBank/DDBJ databases">
        <title>Novel species of genus Flectobacillus isolated from stream in China.</title>
        <authorList>
            <person name="Lu H."/>
        </authorList>
    </citation>
    <scope>NUCLEOTIDE SEQUENCE [LARGE SCALE GENOMIC DNA]</scope>
    <source>
        <strain evidence="2 3">KCTC 42575</strain>
    </source>
</reference>
<accession>A0ABT6Y2A2</accession>